<protein>
    <submittedName>
        <fullName evidence="5">Uncharacterized protein</fullName>
    </submittedName>
</protein>
<dbReference type="SUPFAM" id="SSF53137">
    <property type="entry name" value="Translational machinery components"/>
    <property type="match status" value="1"/>
</dbReference>
<evidence type="ECO:0000313" key="6">
    <source>
        <dbReference type="Proteomes" id="UP001412067"/>
    </source>
</evidence>
<keyword evidence="6" id="KW-1185">Reference proteome</keyword>
<feature type="compositionally biased region" description="Basic and acidic residues" evidence="4">
    <location>
        <begin position="409"/>
        <end position="421"/>
    </location>
</feature>
<keyword evidence="3" id="KW-0687">Ribonucleoprotein</keyword>
<sequence length="421" mass="47694">MTMLSFTRRFISPLSSCQHILGSLGFSSEAFRLMLRDCELSSSTSLDDSSKLNKYCNGIELPQLIPSGKVQMENFDIELVDSNLWPVSSSLAHSLNGVAAMRENTLSLDEDAYDESSDGVCMVENSLDFDEIENMRMQKKLVYKLDRYSKEYEECKIDFHRKKSSKNRHEKQNNTKIVKACKEFEKSSKKLPEKQSNARMGKKSKKSERSFVKPAPGDTMTAMVNFKQSISREMVCDVRNEMNSMEDKKVRTPTFNQLTDPYHLPFCLDILVTKGSVRASVIHRVTSKVVAVAHSISKDMKFDLTYKKDATTCAAIGEILAQRAIEDDIHNIVYTPRKGDKIAGKLQIVLQSIIDHGVDVKVKLKQKKPVKRTPRDQRREQADLGEIEPDLAVLSPDVGVAREQGGRTIRRETEEERLGLT</sequence>
<feature type="region of interest" description="Disordered" evidence="4">
    <location>
        <begin position="402"/>
        <end position="421"/>
    </location>
</feature>
<organism evidence="5 6">
    <name type="scientific">Platanthera guangdongensis</name>
    <dbReference type="NCBI Taxonomy" id="2320717"/>
    <lineage>
        <taxon>Eukaryota</taxon>
        <taxon>Viridiplantae</taxon>
        <taxon>Streptophyta</taxon>
        <taxon>Embryophyta</taxon>
        <taxon>Tracheophyta</taxon>
        <taxon>Spermatophyta</taxon>
        <taxon>Magnoliopsida</taxon>
        <taxon>Liliopsida</taxon>
        <taxon>Asparagales</taxon>
        <taxon>Orchidaceae</taxon>
        <taxon>Orchidoideae</taxon>
        <taxon>Orchideae</taxon>
        <taxon>Orchidinae</taxon>
        <taxon>Platanthera</taxon>
    </lineage>
</organism>
<gene>
    <name evidence="5" type="ORF">KSP40_PGU018325</name>
</gene>
<accession>A0ABR2N299</accession>
<evidence type="ECO:0000313" key="5">
    <source>
        <dbReference type="EMBL" id="KAK8969293.1"/>
    </source>
</evidence>
<dbReference type="Proteomes" id="UP001412067">
    <property type="component" value="Unassembled WGS sequence"/>
</dbReference>
<evidence type="ECO:0000256" key="4">
    <source>
        <dbReference type="SAM" id="MobiDB-lite"/>
    </source>
</evidence>
<proteinExistence type="inferred from homology"/>
<evidence type="ECO:0000256" key="2">
    <source>
        <dbReference type="ARBA" id="ARBA00022980"/>
    </source>
</evidence>
<dbReference type="EMBL" id="JBBWWR010000003">
    <property type="protein sequence ID" value="KAK8969293.1"/>
    <property type="molecule type" value="Genomic_DNA"/>
</dbReference>
<feature type="region of interest" description="Disordered" evidence="4">
    <location>
        <begin position="366"/>
        <end position="386"/>
    </location>
</feature>
<dbReference type="CDD" id="cd00432">
    <property type="entry name" value="Ribosomal_L18_L5e"/>
    <property type="match status" value="1"/>
</dbReference>
<dbReference type="Pfam" id="PF00861">
    <property type="entry name" value="Ribosomal_L18p"/>
    <property type="match status" value="1"/>
</dbReference>
<reference evidence="5 6" key="1">
    <citation type="journal article" date="2022" name="Nat. Plants">
        <title>Genomes of leafy and leafless Platanthera orchids illuminate the evolution of mycoheterotrophy.</title>
        <authorList>
            <person name="Li M.H."/>
            <person name="Liu K.W."/>
            <person name="Li Z."/>
            <person name="Lu H.C."/>
            <person name="Ye Q.L."/>
            <person name="Zhang D."/>
            <person name="Wang J.Y."/>
            <person name="Li Y.F."/>
            <person name="Zhong Z.M."/>
            <person name="Liu X."/>
            <person name="Yu X."/>
            <person name="Liu D.K."/>
            <person name="Tu X.D."/>
            <person name="Liu B."/>
            <person name="Hao Y."/>
            <person name="Liao X.Y."/>
            <person name="Jiang Y.T."/>
            <person name="Sun W.H."/>
            <person name="Chen J."/>
            <person name="Chen Y.Q."/>
            <person name="Ai Y."/>
            <person name="Zhai J.W."/>
            <person name="Wu S.S."/>
            <person name="Zhou Z."/>
            <person name="Hsiao Y.Y."/>
            <person name="Wu W.L."/>
            <person name="Chen Y.Y."/>
            <person name="Lin Y.F."/>
            <person name="Hsu J.L."/>
            <person name="Li C.Y."/>
            <person name="Wang Z.W."/>
            <person name="Zhao X."/>
            <person name="Zhong W.Y."/>
            <person name="Ma X.K."/>
            <person name="Ma L."/>
            <person name="Huang J."/>
            <person name="Chen G.Z."/>
            <person name="Huang M.Z."/>
            <person name="Huang L."/>
            <person name="Peng D.H."/>
            <person name="Luo Y.B."/>
            <person name="Zou S.Q."/>
            <person name="Chen S.P."/>
            <person name="Lan S."/>
            <person name="Tsai W.C."/>
            <person name="Van de Peer Y."/>
            <person name="Liu Z.J."/>
        </authorList>
    </citation>
    <scope>NUCLEOTIDE SEQUENCE [LARGE SCALE GENOMIC DNA]</scope>
    <source>
        <strain evidence="5">Lor288</strain>
    </source>
</reference>
<comment type="similarity">
    <text evidence="1">Belongs to the universal ribosomal protein uL18 family.</text>
</comment>
<feature type="compositionally biased region" description="Basic and acidic residues" evidence="4">
    <location>
        <begin position="373"/>
        <end position="382"/>
    </location>
</feature>
<dbReference type="PANTHER" id="PTHR12899">
    <property type="entry name" value="39S RIBOSOMAL PROTEIN L18, MITOCHONDRIAL"/>
    <property type="match status" value="1"/>
</dbReference>
<dbReference type="InterPro" id="IPR005484">
    <property type="entry name" value="Ribosomal_uL18_bac/plant/anim"/>
</dbReference>
<evidence type="ECO:0000256" key="1">
    <source>
        <dbReference type="ARBA" id="ARBA00007116"/>
    </source>
</evidence>
<dbReference type="InterPro" id="IPR057268">
    <property type="entry name" value="Ribosomal_L18"/>
</dbReference>
<feature type="region of interest" description="Disordered" evidence="4">
    <location>
        <begin position="185"/>
        <end position="216"/>
    </location>
</feature>
<keyword evidence="2" id="KW-0689">Ribosomal protein</keyword>
<name>A0ABR2N299_9ASPA</name>
<dbReference type="Gene3D" id="3.30.420.100">
    <property type="match status" value="1"/>
</dbReference>
<evidence type="ECO:0000256" key="3">
    <source>
        <dbReference type="ARBA" id="ARBA00023274"/>
    </source>
</evidence>
<comment type="caution">
    <text evidence="5">The sequence shown here is derived from an EMBL/GenBank/DDBJ whole genome shotgun (WGS) entry which is preliminary data.</text>
</comment>
<dbReference type="PANTHER" id="PTHR12899:SF7">
    <property type="entry name" value="EXPRESSED PROTEIN"/>
    <property type="match status" value="1"/>
</dbReference>